<reference evidence="4" key="1">
    <citation type="submission" date="2021-07" db="EMBL/GenBank/DDBJ databases">
        <title>Draft genome sequence of carbapenem-resistant Aeromonas spp. in Japan.</title>
        <authorList>
            <person name="Maehana S."/>
            <person name="Suzuki M."/>
            <person name="Kitasato H."/>
        </authorList>
    </citation>
    <scope>NUCLEOTIDE SEQUENCE</scope>
    <source>
        <strain evidence="4">KAM351</strain>
    </source>
</reference>
<dbReference type="SUPFAM" id="SSF55729">
    <property type="entry name" value="Acyl-CoA N-acyltransferases (Nat)"/>
    <property type="match status" value="1"/>
</dbReference>
<evidence type="ECO:0000313" key="5">
    <source>
        <dbReference type="Proteomes" id="UP000886934"/>
    </source>
</evidence>
<accession>A0AA37D0K5</accession>
<dbReference type="EMBL" id="BPNN01000023">
    <property type="protein sequence ID" value="GJA63287.1"/>
    <property type="molecule type" value="Genomic_DNA"/>
</dbReference>
<gene>
    <name evidence="4" type="ORF">KAM351_18980</name>
</gene>
<feature type="domain" description="N-acetyltransferase" evidence="3">
    <location>
        <begin position="1"/>
        <end position="142"/>
    </location>
</feature>
<protein>
    <recommendedName>
        <fullName evidence="3">N-acetyltransferase domain-containing protein</fullName>
    </recommendedName>
</protein>
<dbReference type="Pfam" id="PF00583">
    <property type="entry name" value="Acetyltransf_1"/>
    <property type="match status" value="1"/>
</dbReference>
<dbReference type="PROSITE" id="PS51186">
    <property type="entry name" value="GNAT"/>
    <property type="match status" value="1"/>
</dbReference>
<dbReference type="PANTHER" id="PTHR43877">
    <property type="entry name" value="AMINOALKYLPHOSPHONATE N-ACETYLTRANSFERASE-RELATED-RELATED"/>
    <property type="match status" value="1"/>
</dbReference>
<dbReference type="InterPro" id="IPR050832">
    <property type="entry name" value="Bact_Acetyltransf"/>
</dbReference>
<dbReference type="CDD" id="cd04301">
    <property type="entry name" value="NAT_SF"/>
    <property type="match status" value="1"/>
</dbReference>
<name>A0AA37D0K5_AERCA</name>
<evidence type="ECO:0000256" key="1">
    <source>
        <dbReference type="ARBA" id="ARBA00022679"/>
    </source>
</evidence>
<dbReference type="InterPro" id="IPR016181">
    <property type="entry name" value="Acyl_CoA_acyltransferase"/>
</dbReference>
<keyword evidence="1" id="KW-0808">Transferase</keyword>
<evidence type="ECO:0000256" key="2">
    <source>
        <dbReference type="ARBA" id="ARBA00023315"/>
    </source>
</evidence>
<dbReference type="Gene3D" id="3.40.630.30">
    <property type="match status" value="1"/>
</dbReference>
<organism evidence="4 5">
    <name type="scientific">Aeromonas caviae</name>
    <name type="common">Aeromonas punctata</name>
    <dbReference type="NCBI Taxonomy" id="648"/>
    <lineage>
        <taxon>Bacteria</taxon>
        <taxon>Pseudomonadati</taxon>
        <taxon>Pseudomonadota</taxon>
        <taxon>Gammaproteobacteria</taxon>
        <taxon>Aeromonadales</taxon>
        <taxon>Aeromonadaceae</taxon>
        <taxon>Aeromonas</taxon>
    </lineage>
</organism>
<evidence type="ECO:0000313" key="4">
    <source>
        <dbReference type="EMBL" id="GJA63287.1"/>
    </source>
</evidence>
<dbReference type="GO" id="GO:0016747">
    <property type="term" value="F:acyltransferase activity, transferring groups other than amino-acyl groups"/>
    <property type="evidence" value="ECO:0007669"/>
    <property type="project" value="InterPro"/>
</dbReference>
<dbReference type="AlphaFoldDB" id="A0AA37D0K5"/>
<dbReference type="InterPro" id="IPR000182">
    <property type="entry name" value="GNAT_dom"/>
</dbReference>
<keyword evidence="2" id="KW-0012">Acyltransferase</keyword>
<sequence>MAAPAYSWLTESKGPVPADAEEILKVCPPGMGQEDKFVLAVLEGEELLGCVDLIRGYPTPDTAYLGLLLLKECRQGRGIGSQVVLRLMEMAANWGCTNMRLGVIETNLPALHFWTKHGFQQVDRKQIAGFSGDTLIMTCIVRRPLTSDLP</sequence>
<dbReference type="RefSeq" id="WP_158656243.1">
    <property type="nucleotide sequence ID" value="NZ_BPND01000051.1"/>
</dbReference>
<dbReference type="Proteomes" id="UP000886934">
    <property type="component" value="Unassembled WGS sequence"/>
</dbReference>
<proteinExistence type="predicted"/>
<evidence type="ECO:0000259" key="3">
    <source>
        <dbReference type="PROSITE" id="PS51186"/>
    </source>
</evidence>
<comment type="caution">
    <text evidence="4">The sequence shown here is derived from an EMBL/GenBank/DDBJ whole genome shotgun (WGS) entry which is preliminary data.</text>
</comment>